<dbReference type="SMART" id="SM00186">
    <property type="entry name" value="FBG"/>
    <property type="match status" value="1"/>
</dbReference>
<evidence type="ECO:0000313" key="2">
    <source>
        <dbReference type="EMBL" id="ELU18831.1"/>
    </source>
</evidence>
<dbReference type="Pfam" id="PF00147">
    <property type="entry name" value="Fibrinogen_C"/>
    <property type="match status" value="1"/>
</dbReference>
<dbReference type="EMBL" id="KB291798">
    <property type="protein sequence ID" value="ELU18831.1"/>
    <property type="molecule type" value="Genomic_DNA"/>
</dbReference>
<sequence length="192" mass="22069">LPVYCDIDGAEGWTVLMQRTKMDSSFDQPWEKYKNGFGNMSHDGDFWLGLEDMHQITNQMFRTFELQIVITDASGVPYIFPYKSVKIGSKTENYALNLGEYTGIISSPYAKTSLPFITRDKNPQLNGCTSHAENANLEYYSGWWIPETAYNRYNSYSNCRKIANLNAPNIFWTTELGSNRKITKVVMRIKPN</sequence>
<gene>
    <name evidence="2" type="ORF">CAPTEDRAFT_133069</name>
</gene>
<dbReference type="Proteomes" id="UP000014760">
    <property type="component" value="Unassembled WGS sequence"/>
</dbReference>
<protein>
    <recommendedName>
        <fullName evidence="1">Fibrinogen C-terminal domain-containing protein</fullName>
    </recommendedName>
</protein>
<evidence type="ECO:0000313" key="3">
    <source>
        <dbReference type="EnsemblMetazoa" id="CapteP133069"/>
    </source>
</evidence>
<dbReference type="AlphaFoldDB" id="N1PB68"/>
<dbReference type="SUPFAM" id="SSF56496">
    <property type="entry name" value="Fibrinogen C-terminal domain-like"/>
    <property type="match status" value="1"/>
</dbReference>
<reference evidence="2 4" key="2">
    <citation type="journal article" date="2013" name="Nature">
        <title>Insights into bilaterian evolution from three spiralian genomes.</title>
        <authorList>
            <person name="Simakov O."/>
            <person name="Marletaz F."/>
            <person name="Cho S.J."/>
            <person name="Edsinger-Gonzales E."/>
            <person name="Havlak P."/>
            <person name="Hellsten U."/>
            <person name="Kuo D.H."/>
            <person name="Larsson T."/>
            <person name="Lv J."/>
            <person name="Arendt D."/>
            <person name="Savage R."/>
            <person name="Osoegawa K."/>
            <person name="de Jong P."/>
            <person name="Grimwood J."/>
            <person name="Chapman J.A."/>
            <person name="Shapiro H."/>
            <person name="Aerts A."/>
            <person name="Otillar R.P."/>
            <person name="Terry A.Y."/>
            <person name="Boore J.L."/>
            <person name="Grigoriev I.V."/>
            <person name="Lindberg D.R."/>
            <person name="Seaver E.C."/>
            <person name="Weisblat D.A."/>
            <person name="Putnam N.H."/>
            <person name="Rokhsar D.S."/>
        </authorList>
    </citation>
    <scope>NUCLEOTIDE SEQUENCE</scope>
    <source>
        <strain evidence="2 4">I ESC-2004</strain>
    </source>
</reference>
<organism evidence="2">
    <name type="scientific">Capitella teleta</name>
    <name type="common">Polychaete worm</name>
    <dbReference type="NCBI Taxonomy" id="283909"/>
    <lineage>
        <taxon>Eukaryota</taxon>
        <taxon>Metazoa</taxon>
        <taxon>Spiralia</taxon>
        <taxon>Lophotrochozoa</taxon>
        <taxon>Annelida</taxon>
        <taxon>Polychaeta</taxon>
        <taxon>Sedentaria</taxon>
        <taxon>Scolecida</taxon>
        <taxon>Capitellidae</taxon>
        <taxon>Capitella</taxon>
    </lineage>
</organism>
<dbReference type="PROSITE" id="PS51406">
    <property type="entry name" value="FIBRINOGEN_C_2"/>
    <property type="match status" value="1"/>
</dbReference>
<feature type="non-terminal residue" evidence="2">
    <location>
        <position position="1"/>
    </location>
</feature>
<dbReference type="GO" id="GO:0005615">
    <property type="term" value="C:extracellular space"/>
    <property type="evidence" value="ECO:0007669"/>
    <property type="project" value="TreeGrafter"/>
</dbReference>
<dbReference type="HOGENOM" id="CLU_1418398_0_0_1"/>
<dbReference type="OMA" id="HWIGLEF"/>
<dbReference type="Gene3D" id="3.90.215.10">
    <property type="entry name" value="Gamma Fibrinogen, chain A, domain 1"/>
    <property type="match status" value="1"/>
</dbReference>
<dbReference type="PANTHER" id="PTHR19143:SF327">
    <property type="entry name" value="FI21813P1-RELATED"/>
    <property type="match status" value="1"/>
</dbReference>
<evidence type="ECO:0000313" key="4">
    <source>
        <dbReference type="Proteomes" id="UP000014760"/>
    </source>
</evidence>
<dbReference type="EnsemblMetazoa" id="CapteT133069">
    <property type="protein sequence ID" value="CapteP133069"/>
    <property type="gene ID" value="CapteG133069"/>
</dbReference>
<dbReference type="OrthoDB" id="6053454at2759"/>
<reference evidence="3" key="3">
    <citation type="submission" date="2015-06" db="UniProtKB">
        <authorList>
            <consortium name="EnsemblMetazoa"/>
        </authorList>
    </citation>
    <scope>IDENTIFICATION</scope>
</reference>
<accession>N1PB68</accession>
<evidence type="ECO:0000259" key="1">
    <source>
        <dbReference type="PROSITE" id="PS51406"/>
    </source>
</evidence>
<proteinExistence type="predicted"/>
<reference evidence="4" key="1">
    <citation type="submission" date="2012-12" db="EMBL/GenBank/DDBJ databases">
        <authorList>
            <person name="Hellsten U."/>
            <person name="Grimwood J."/>
            <person name="Chapman J.A."/>
            <person name="Shapiro H."/>
            <person name="Aerts A."/>
            <person name="Otillar R.P."/>
            <person name="Terry A.Y."/>
            <person name="Boore J.L."/>
            <person name="Simakov O."/>
            <person name="Marletaz F."/>
            <person name="Cho S.-J."/>
            <person name="Edsinger-Gonzales E."/>
            <person name="Havlak P."/>
            <person name="Kuo D.-H."/>
            <person name="Larsson T."/>
            <person name="Lv J."/>
            <person name="Arendt D."/>
            <person name="Savage R."/>
            <person name="Osoegawa K."/>
            <person name="de Jong P."/>
            <person name="Lindberg D.R."/>
            <person name="Seaver E.C."/>
            <person name="Weisblat D.A."/>
            <person name="Putnam N.H."/>
            <person name="Grigoriev I.V."/>
            <person name="Rokhsar D.S."/>
        </authorList>
    </citation>
    <scope>NUCLEOTIDE SEQUENCE</scope>
    <source>
        <strain evidence="4">I ESC-2004</strain>
    </source>
</reference>
<dbReference type="InterPro" id="IPR036056">
    <property type="entry name" value="Fibrinogen-like_C"/>
</dbReference>
<feature type="domain" description="Fibrinogen C-terminal" evidence="1">
    <location>
        <begin position="1"/>
        <end position="192"/>
    </location>
</feature>
<dbReference type="EMBL" id="AMQN01000026">
    <property type="status" value="NOT_ANNOTATED_CDS"/>
    <property type="molecule type" value="Genomic_DNA"/>
</dbReference>
<keyword evidence="4" id="KW-1185">Reference proteome</keyword>
<name>N1PB68_CAPTE</name>
<dbReference type="InterPro" id="IPR050373">
    <property type="entry name" value="Fibrinogen_C-term_domain"/>
</dbReference>
<dbReference type="InterPro" id="IPR014716">
    <property type="entry name" value="Fibrinogen_a/b/g_C_1"/>
</dbReference>
<dbReference type="InterPro" id="IPR002181">
    <property type="entry name" value="Fibrinogen_a/b/g_C_dom"/>
</dbReference>
<dbReference type="STRING" id="283909.N1PB68"/>
<dbReference type="PANTHER" id="PTHR19143">
    <property type="entry name" value="FIBRINOGEN/TENASCIN/ANGIOPOEITIN"/>
    <property type="match status" value="1"/>
</dbReference>